<protein>
    <submittedName>
        <fullName evidence="7">Uncharacterized protein</fullName>
    </submittedName>
</protein>
<keyword evidence="2" id="KW-0132">Cell division</keyword>
<feature type="compositionally biased region" description="Low complexity" evidence="6">
    <location>
        <begin position="1551"/>
        <end position="1562"/>
    </location>
</feature>
<evidence type="ECO:0000256" key="4">
    <source>
        <dbReference type="ARBA" id="ARBA00023242"/>
    </source>
</evidence>
<evidence type="ECO:0000256" key="5">
    <source>
        <dbReference type="ARBA" id="ARBA00023306"/>
    </source>
</evidence>
<feature type="compositionally biased region" description="Low complexity" evidence="6">
    <location>
        <begin position="1603"/>
        <end position="1613"/>
    </location>
</feature>
<feature type="region of interest" description="Disordered" evidence="6">
    <location>
        <begin position="1719"/>
        <end position="1739"/>
    </location>
</feature>
<evidence type="ECO:0000256" key="3">
    <source>
        <dbReference type="ARBA" id="ARBA00022776"/>
    </source>
</evidence>
<dbReference type="GO" id="GO:0051301">
    <property type="term" value="P:cell division"/>
    <property type="evidence" value="ECO:0007669"/>
    <property type="project" value="UniProtKB-KW"/>
</dbReference>
<feature type="compositionally biased region" description="Low complexity" evidence="6">
    <location>
        <begin position="1040"/>
        <end position="1053"/>
    </location>
</feature>
<proteinExistence type="predicted"/>
<dbReference type="SUPFAM" id="SSF48371">
    <property type="entry name" value="ARM repeat"/>
    <property type="match status" value="2"/>
</dbReference>
<feature type="region of interest" description="Disordered" evidence="6">
    <location>
        <begin position="1783"/>
        <end position="1804"/>
    </location>
</feature>
<dbReference type="GO" id="GO:0006281">
    <property type="term" value="P:DNA repair"/>
    <property type="evidence" value="ECO:0007669"/>
    <property type="project" value="TreeGrafter"/>
</dbReference>
<evidence type="ECO:0000256" key="2">
    <source>
        <dbReference type="ARBA" id="ARBA00022618"/>
    </source>
</evidence>
<name>A0A836C8V2_9STRA</name>
<keyword evidence="8" id="KW-1185">Reference proteome</keyword>
<comment type="subcellular location">
    <subcellularLocation>
        <location evidence="1">Nucleus</location>
    </subcellularLocation>
</comment>
<dbReference type="Proteomes" id="UP000664859">
    <property type="component" value="Unassembled WGS sequence"/>
</dbReference>
<feature type="compositionally biased region" description="Low complexity" evidence="6">
    <location>
        <begin position="1642"/>
        <end position="1652"/>
    </location>
</feature>
<keyword evidence="3" id="KW-0498">Mitosis</keyword>
<evidence type="ECO:0000313" key="8">
    <source>
        <dbReference type="Proteomes" id="UP000664859"/>
    </source>
</evidence>
<feature type="compositionally biased region" description="Low complexity" evidence="6">
    <location>
        <begin position="1495"/>
        <end position="1507"/>
    </location>
</feature>
<keyword evidence="4" id="KW-0539">Nucleus</keyword>
<dbReference type="Gene3D" id="1.25.10.10">
    <property type="entry name" value="Leucine-rich Repeat Variant"/>
    <property type="match status" value="1"/>
</dbReference>
<evidence type="ECO:0000256" key="1">
    <source>
        <dbReference type="ARBA" id="ARBA00004123"/>
    </source>
</evidence>
<keyword evidence="5" id="KW-0131">Cell cycle</keyword>
<feature type="compositionally biased region" description="Acidic residues" evidence="6">
    <location>
        <begin position="1563"/>
        <end position="1573"/>
    </location>
</feature>
<dbReference type="EMBL" id="JAFCMP010000525">
    <property type="protein sequence ID" value="KAG5177370.1"/>
    <property type="molecule type" value="Genomic_DNA"/>
</dbReference>
<sequence>MSRANKKARESLVVIERKSAAGGKGVTNWVSQFSKGELDDRPDGLRETAADLASPELLSHKDRQGFTIMDVRQLVACCLVDILRVYAPQAPYKPEELQSIFALLTQQLRGLSQAVDANDPRTARTHYILQSLASCKSCVILVDLARERVEGGEDALVDFFECLLTGIRAEHLQEVVDNIQEALAVCLEELQSQHCLAFTEVVDNIQEALAVCLEELEEDALTQPLLDALLMGLLPVTRSENPKSYQLAQPLLDALLMGLLPVTRSENPKSYQLAQPLLDALLMGLLPVTRSENPKSYQLVQSPKSYQLAQNPKSYQLEQSLLRRCFNRVFMPITQFVTSVLTGNGKGVRNAQSELTEHVRLLVLELHQTTTGGPDSSTTTGGFDSSVNPQFLLYIMPVLSQQLLSTETEVRLDAALLLGRLFASQHAEYGEQFAPTWADFMTRFKDVDAKAHGRAADSVHTQLQGRQGMPSNGVRKLMVTRGTEILQRKPALRPALQDALASRLVDPESEVRTEAVHAVCDCASNCLEAVSEALLRAVGERLRDKKAQIRKDAATGLAQVFAKHVSRRWSDVAPPQLRQPPADVEAKLSWVPASVVKSYSLRDAELQSRLLQLVDDILLPTRETPAVRAAGAVALWRGFDAAARTGVQRMLEDRRRCREAVLRYLVLRDTAKKTAAAAKAEREEQVEEAFRAIAALVPTPDGQTDVLHRLHEQRDKKIFQLLRSLCEDGEAAAATAAAPAAAREDLVKRVGSKTALGDYLMALTRRCALFSFGAGMFQEVVQVCRVGLEERDEELYTPALEVMAMQAGVFPAHLRAQLGGLLPLYKEAGELADAPEVQTAIMKLMSHMPRRDGGGSGSGAGDAVPAAFKRQLQVAITSTGAAEHAEAAVRAMGALLPEDNPLIAATLKELASPRLLAPHGERLGPTLAALRVFALRHARAFAPHADAVARFVEEHVVGPAHVDAVACFVEEHIVGPKAAQAAADEPSPAPAKGGRGKKAKAAAAAAASKGRAAAAAQLIAPGLRLLSARLLPLPLPRAPAADADGDASDASSSGSGGSTAVLSTKAVKERAAKLLGLLLAALDDGGAPPGWTTLDDESKAEVRLAAATCILELMCRSHLQPLLSAQRWHTLAYTLCDEDASVRERFAQELARAVNNRMATHRYAAMLCLVGAEPEAARREARAALAAWLRHMRSHHAAQSAAAKSAESAAAKSAEEREALSVLLPEYVLPCALHMLAHLPGLGNLAEEGPGAHKMQKCLAFLLQCLMEGQDCGGDADNLSFLLQMINTIRTRLVERQDGGGDADNLSFLLQMINTIRTSYCDAMAPDSGQLHVVADAARAFLLSRVKDAARAFLLSRVKTPENLQPYPVQIFLPTDMFAHRVPSATKRAAATLTMDPARAESALRGVLATPMTKVGPSRGGAGGSKRSGGGGSGAARGGAPPRLPDWGSPIVSANGSAKRPAARPESGSSGTDGDASESETDEPPAKANGKRAKGTAAAAAAPTAYGKKAKRADAAGKKRSPQKAAKAQQQRPRPRRAARTSTSMEEEPSASDAESAHSTPEAAEESAEEEEVLQPKAAASRGDAGKPQRGRGRGRGRGGRGAATAGKRAAASSPPPAKKQKRRAPTPEPEQRSESEPEAAPPAAAASGGISSDEDSDAQELAAAARRRRAMRGLYCVCAVLVDCPCRAHVGEDWDPDAHINEDQVMDMFIKFACSAVDANDDDDDDDDDDAQRPAAGPVRVQAPAAAMVWMANGDPYAAGVPKPAPSMAVAMSATPCGNERHAIDKYTPYESRKSPSAVLTPP</sequence>
<feature type="compositionally biased region" description="Basic residues" evidence="6">
    <location>
        <begin position="1589"/>
        <end position="1599"/>
    </location>
</feature>
<organism evidence="7 8">
    <name type="scientific">Tribonema minus</name>
    <dbReference type="NCBI Taxonomy" id="303371"/>
    <lineage>
        <taxon>Eukaryota</taxon>
        <taxon>Sar</taxon>
        <taxon>Stramenopiles</taxon>
        <taxon>Ochrophyta</taxon>
        <taxon>PX clade</taxon>
        <taxon>Xanthophyceae</taxon>
        <taxon>Tribonematales</taxon>
        <taxon>Tribonemataceae</taxon>
        <taxon>Tribonema</taxon>
    </lineage>
</organism>
<dbReference type="GO" id="GO:0005634">
    <property type="term" value="C:nucleus"/>
    <property type="evidence" value="ECO:0007669"/>
    <property type="project" value="UniProtKB-SubCell"/>
</dbReference>
<dbReference type="OrthoDB" id="200660at2759"/>
<gene>
    <name evidence="7" type="ORF">JKP88DRAFT_346951</name>
</gene>
<dbReference type="Pfam" id="PF20168">
    <property type="entry name" value="PDS5"/>
    <property type="match status" value="3"/>
</dbReference>
<feature type="compositionally biased region" description="Low complexity" evidence="6">
    <location>
        <begin position="1523"/>
        <end position="1532"/>
    </location>
</feature>
<evidence type="ECO:0000313" key="7">
    <source>
        <dbReference type="EMBL" id="KAG5177370.1"/>
    </source>
</evidence>
<dbReference type="InterPro" id="IPR039776">
    <property type="entry name" value="Pds5"/>
</dbReference>
<feature type="compositionally biased region" description="Acidic residues" evidence="6">
    <location>
        <begin position="1720"/>
        <end position="1731"/>
    </location>
</feature>
<accession>A0A836C8V2</accession>
<comment type="caution">
    <text evidence="7">The sequence shown here is derived from an EMBL/GenBank/DDBJ whole genome shotgun (WGS) entry which is preliminary data.</text>
</comment>
<dbReference type="GO" id="GO:0007064">
    <property type="term" value="P:mitotic sister chromatid cohesion"/>
    <property type="evidence" value="ECO:0007669"/>
    <property type="project" value="InterPro"/>
</dbReference>
<reference evidence="7" key="1">
    <citation type="submission" date="2021-02" db="EMBL/GenBank/DDBJ databases">
        <title>First Annotated Genome of the Yellow-green Alga Tribonema minus.</title>
        <authorList>
            <person name="Mahan K.M."/>
        </authorList>
    </citation>
    <scope>NUCLEOTIDE SEQUENCE</scope>
    <source>
        <strain evidence="7">UTEX B ZZ1240</strain>
    </source>
</reference>
<dbReference type="PANTHER" id="PTHR12663:SF0">
    <property type="entry name" value="PRECOCIOUS DISSOCIATION OF SISTERS 5, ISOFORM A"/>
    <property type="match status" value="1"/>
</dbReference>
<feature type="region of interest" description="Disordered" evidence="6">
    <location>
        <begin position="1040"/>
        <end position="1060"/>
    </location>
</feature>
<dbReference type="GO" id="GO:0000785">
    <property type="term" value="C:chromatin"/>
    <property type="evidence" value="ECO:0007669"/>
    <property type="project" value="TreeGrafter"/>
</dbReference>
<feature type="compositionally biased region" description="Gly residues" evidence="6">
    <location>
        <begin position="1418"/>
        <end position="1437"/>
    </location>
</feature>
<dbReference type="InterPro" id="IPR016024">
    <property type="entry name" value="ARM-type_fold"/>
</dbReference>
<feature type="region of interest" description="Disordered" evidence="6">
    <location>
        <begin position="1404"/>
        <end position="1662"/>
    </location>
</feature>
<evidence type="ECO:0000256" key="6">
    <source>
        <dbReference type="SAM" id="MobiDB-lite"/>
    </source>
</evidence>
<dbReference type="InterPro" id="IPR011989">
    <property type="entry name" value="ARM-like"/>
</dbReference>
<dbReference type="PANTHER" id="PTHR12663">
    <property type="entry name" value="ANDROGEN INDUCED INHIBITOR OF PROLIFERATION AS3 / PDS5-RELATED"/>
    <property type="match status" value="1"/>
</dbReference>